<evidence type="ECO:0000256" key="2">
    <source>
        <dbReference type="ARBA" id="ARBA00004123"/>
    </source>
</evidence>
<evidence type="ECO:0000256" key="13">
    <source>
        <dbReference type="ARBA" id="ARBA00023242"/>
    </source>
</evidence>
<evidence type="ECO:0000256" key="10">
    <source>
        <dbReference type="ARBA" id="ARBA00022833"/>
    </source>
</evidence>
<comment type="subcellular location">
    <subcellularLocation>
        <location evidence="3">Chromosome</location>
    </subcellularLocation>
    <subcellularLocation>
        <location evidence="2">Nucleus</location>
    </subcellularLocation>
</comment>
<evidence type="ECO:0000256" key="9">
    <source>
        <dbReference type="ARBA" id="ARBA00022801"/>
    </source>
</evidence>
<evidence type="ECO:0000256" key="7">
    <source>
        <dbReference type="ARBA" id="ARBA00022723"/>
    </source>
</evidence>
<gene>
    <name evidence="18" type="ORF">BD289DRAFT_451295</name>
</gene>
<dbReference type="InterPro" id="IPR004584">
    <property type="entry name" value="Rad50_eukaryotes"/>
</dbReference>
<feature type="coiled-coil region" evidence="15">
    <location>
        <begin position="201"/>
        <end position="290"/>
    </location>
</feature>
<reference evidence="18 19" key="1">
    <citation type="journal article" date="2018" name="Mycol. Prog.">
        <title>Coniella lustricola, a new species from submerged detritus.</title>
        <authorList>
            <person name="Raudabaugh D.B."/>
            <person name="Iturriaga T."/>
            <person name="Carver A."/>
            <person name="Mondo S."/>
            <person name="Pangilinan J."/>
            <person name="Lipzen A."/>
            <person name="He G."/>
            <person name="Amirebrahimi M."/>
            <person name="Grigoriev I.V."/>
            <person name="Miller A.N."/>
        </authorList>
    </citation>
    <scope>NUCLEOTIDE SEQUENCE [LARGE SCALE GENOMIC DNA]</scope>
    <source>
        <strain evidence="18 19">B22-T-1</strain>
    </source>
</reference>
<dbReference type="GO" id="GO:0006302">
    <property type="term" value="P:double-strand break repair"/>
    <property type="evidence" value="ECO:0007669"/>
    <property type="project" value="InterPro"/>
</dbReference>
<evidence type="ECO:0000256" key="12">
    <source>
        <dbReference type="ARBA" id="ARBA00023204"/>
    </source>
</evidence>
<evidence type="ECO:0000256" key="3">
    <source>
        <dbReference type="ARBA" id="ARBA00004286"/>
    </source>
</evidence>
<feature type="compositionally biased region" description="Polar residues" evidence="16">
    <location>
        <begin position="433"/>
        <end position="444"/>
    </location>
</feature>
<feature type="coiled-coil region" evidence="15">
    <location>
        <begin position="978"/>
        <end position="1075"/>
    </location>
</feature>
<feature type="domain" description="Rad50/SbcC-type AAA" evidence="17">
    <location>
        <begin position="7"/>
        <end position="239"/>
    </location>
</feature>
<evidence type="ECO:0000256" key="8">
    <source>
        <dbReference type="ARBA" id="ARBA00022763"/>
    </source>
</evidence>
<keyword evidence="9" id="KW-0378">Hydrolase</keyword>
<name>A0A2T3AFE6_9PEZI</name>
<dbReference type="GO" id="GO:0043047">
    <property type="term" value="F:single-stranded telomeric DNA binding"/>
    <property type="evidence" value="ECO:0007669"/>
    <property type="project" value="TreeGrafter"/>
</dbReference>
<dbReference type="NCBIfam" id="TIGR00606">
    <property type="entry name" value="rad50"/>
    <property type="match status" value="1"/>
</dbReference>
<organism evidence="18 19">
    <name type="scientific">Coniella lustricola</name>
    <dbReference type="NCBI Taxonomy" id="2025994"/>
    <lineage>
        <taxon>Eukaryota</taxon>
        <taxon>Fungi</taxon>
        <taxon>Dikarya</taxon>
        <taxon>Ascomycota</taxon>
        <taxon>Pezizomycotina</taxon>
        <taxon>Sordariomycetes</taxon>
        <taxon>Sordariomycetidae</taxon>
        <taxon>Diaporthales</taxon>
        <taxon>Schizoparmaceae</taxon>
        <taxon>Coniella</taxon>
    </lineage>
</organism>
<evidence type="ECO:0000259" key="17">
    <source>
        <dbReference type="Pfam" id="PF13476"/>
    </source>
</evidence>
<dbReference type="GO" id="GO:0030870">
    <property type="term" value="C:Mre11 complex"/>
    <property type="evidence" value="ECO:0007669"/>
    <property type="project" value="InterPro"/>
</dbReference>
<dbReference type="STRING" id="2025994.A0A2T3AFE6"/>
<evidence type="ECO:0000313" key="19">
    <source>
        <dbReference type="Proteomes" id="UP000241462"/>
    </source>
</evidence>
<keyword evidence="11 15" id="KW-0175">Coiled coil</keyword>
<dbReference type="InParanoid" id="A0A2T3AFE6"/>
<comment type="cofactor">
    <cofactor evidence="1">
        <name>Zn(2+)</name>
        <dbReference type="ChEBI" id="CHEBI:29105"/>
    </cofactor>
</comment>
<keyword evidence="8" id="KW-0227">DNA damage</keyword>
<evidence type="ECO:0000256" key="6">
    <source>
        <dbReference type="ARBA" id="ARBA00022454"/>
    </source>
</evidence>
<dbReference type="InterPro" id="IPR027417">
    <property type="entry name" value="P-loop_NTPase"/>
</dbReference>
<dbReference type="GO" id="GO:0070192">
    <property type="term" value="P:chromosome organization involved in meiotic cell cycle"/>
    <property type="evidence" value="ECO:0007669"/>
    <property type="project" value="TreeGrafter"/>
</dbReference>
<comment type="similarity">
    <text evidence="4">Belongs to the SMC family. RAD50 subfamily.</text>
</comment>
<dbReference type="PANTHER" id="PTHR18867">
    <property type="entry name" value="RAD50"/>
    <property type="match status" value="1"/>
</dbReference>
<sequence>MSRIDGLSVQGIRSFAPDHREAISLYTPLTLIVGYNGSGKTTIIECLKYATTGELPPNSKGGAFIHDPKLCNEKIVFANVGLKFTSVAGTQHNLHRRLQVTLNKAGTRSLKTLESSWKVDGEEKHTLSKKTSAVDEEVTSALGVSAAILDSVIFCHQDESLWPMSEPSSLKRKFDEIFEAQKYTKAIEQLKIVRKKQGDALRIAQVELKQQESDKLRATRNSREIQELTAELEALHEEVKELEAKIKAARKLSRAKREESNQFHSILLDLKNLQDQYKFRQDTVTELRDTIDMMPEGDAELNNMLNKSEARLDRLKGLVDEDTAAYYRLEQEVNGARDDLNGKLAEKGRLESDKEKHERQIQTRVDMVKQAAAKHSIRGFNHDLTDDDAHAFIGKIQSMLNVKKREHEKLQNELTRAADEAGVQISSLEGKKSSLTSERAFSKQSKTESERKIKRLQTEADSIDCDEGHINILEKNRLALEERLQDAQNGFSQGGWEGKIQDARNELSSLEKRNEDLTSELVNCTRLSSERAQLDLRKRELDERESNLDSLVGTHSGRISSLLKRKFDIDTLGSSYKAAVSDQTTIVREAKVKCDSLQKELDQRDFELAEARKRQTATQQTKSKNEQEVVKILKEVSHDPEEVAVEGFEQELEDLEADKSVAEKDLALFDHMKAYYNEADTTLKSKNKCQLCDRVFEDDRSKARLMKKILKGMSDEQKQTIQQEFSDASRRLARLATVRSQYDSLDRLKGELAALKKEIDQAQDKRDEKLRQLEAAADEHSKVAEVLAEIESVSKSVSEITQLHNLIQEAREQISRLHSQSQISGTGRSADEIQQAQTENSNRLKEAKKNLENVTRERQRNLDSITNFELEKSETKNKLTQAKQQMERKSFLWKDIQALREDNKKQDESVLRIDQELKILQPEIDAARGKRDAELERARSKAKLVAEERDTVAHTLDKLKLIGDDIQDYIDRGKASSLASVERAIRSLQEQHDRLKAEIAEVTTRINSQKEELAQGDRRKKNIADNLRYREHCRTLDKLDVKIKQLEDHNAEDDYNRLVAEAQEAEDEVSRVTARVNTIAGESGAKDDTLKAKLKEHETFYQGVEERYKETKIRVDTKKLAIEDLFTYGRAVDNAIMQFHTMKMEEVNRIAGELWRATYQGTDIDTIAIRSENDVTTSSSSTKRRNYNYRVTMVKQDTEMDMRGRCSAGQKVLASIIIRLALAESFGVNCGLIALDEPTTNLDSDNIRSLAVSLHGIIKARQAQANFQLIVITHDEEFLRHMRCNEFCDKFYRVKRDINQCSVIKKEDITMITE</sequence>
<dbReference type="EMBL" id="KZ678397">
    <property type="protein sequence ID" value="PSR94519.1"/>
    <property type="molecule type" value="Genomic_DNA"/>
</dbReference>
<dbReference type="Pfam" id="PF13558">
    <property type="entry name" value="SbcC_Walker_B"/>
    <property type="match status" value="1"/>
</dbReference>
<comment type="catalytic activity">
    <reaction evidence="14">
        <text>ATP + H2O = ADP + phosphate + H(+)</text>
        <dbReference type="Rhea" id="RHEA:13065"/>
        <dbReference type="ChEBI" id="CHEBI:15377"/>
        <dbReference type="ChEBI" id="CHEBI:15378"/>
        <dbReference type="ChEBI" id="CHEBI:30616"/>
        <dbReference type="ChEBI" id="CHEBI:43474"/>
        <dbReference type="ChEBI" id="CHEBI:456216"/>
    </reaction>
</comment>
<keyword evidence="13" id="KW-0539">Nucleus</keyword>
<dbReference type="InterPro" id="IPR038729">
    <property type="entry name" value="Rad50/SbcC_AAA"/>
</dbReference>
<dbReference type="GO" id="GO:0016887">
    <property type="term" value="F:ATP hydrolysis activity"/>
    <property type="evidence" value="ECO:0007669"/>
    <property type="project" value="InterPro"/>
</dbReference>
<feature type="coiled-coil region" evidence="15">
    <location>
        <begin position="393"/>
        <end position="420"/>
    </location>
</feature>
<dbReference type="FunFam" id="3.40.50.300:FF:001195">
    <property type="entry name" value="DNA repair protein rad50"/>
    <property type="match status" value="1"/>
</dbReference>
<dbReference type="PANTHER" id="PTHR18867:SF12">
    <property type="entry name" value="DNA REPAIR PROTEIN RAD50"/>
    <property type="match status" value="1"/>
</dbReference>
<dbReference type="SUPFAM" id="SSF52540">
    <property type="entry name" value="P-loop containing nucleoside triphosphate hydrolases"/>
    <property type="match status" value="2"/>
</dbReference>
<dbReference type="Gene3D" id="3.40.50.300">
    <property type="entry name" value="P-loop containing nucleotide triphosphate hydrolases"/>
    <property type="match status" value="2"/>
</dbReference>
<dbReference type="GO" id="GO:0000794">
    <property type="term" value="C:condensed nuclear chromosome"/>
    <property type="evidence" value="ECO:0007669"/>
    <property type="project" value="TreeGrafter"/>
</dbReference>
<feature type="region of interest" description="Disordered" evidence="16">
    <location>
        <begin position="822"/>
        <end position="850"/>
    </location>
</feature>
<evidence type="ECO:0000313" key="18">
    <source>
        <dbReference type="EMBL" id="PSR94519.1"/>
    </source>
</evidence>
<dbReference type="Pfam" id="PF13476">
    <property type="entry name" value="AAA_23"/>
    <property type="match status" value="1"/>
</dbReference>
<evidence type="ECO:0000256" key="16">
    <source>
        <dbReference type="SAM" id="MobiDB-lite"/>
    </source>
</evidence>
<dbReference type="GO" id="GO:0000722">
    <property type="term" value="P:telomere maintenance via recombination"/>
    <property type="evidence" value="ECO:0007669"/>
    <property type="project" value="TreeGrafter"/>
</dbReference>
<feature type="region of interest" description="Disordered" evidence="16">
    <location>
        <begin position="429"/>
        <end position="453"/>
    </location>
</feature>
<evidence type="ECO:0000256" key="11">
    <source>
        <dbReference type="ARBA" id="ARBA00023054"/>
    </source>
</evidence>
<dbReference type="GO" id="GO:0046872">
    <property type="term" value="F:metal ion binding"/>
    <property type="evidence" value="ECO:0007669"/>
    <property type="project" value="UniProtKB-KW"/>
</dbReference>
<evidence type="ECO:0000256" key="5">
    <source>
        <dbReference type="ARBA" id="ARBA00017893"/>
    </source>
</evidence>
<dbReference type="FunFam" id="3.40.50.300:FF:000947">
    <property type="entry name" value="DNA repair protein RAD50"/>
    <property type="match status" value="1"/>
</dbReference>
<accession>A0A2T3AFE6</accession>
<feature type="compositionally biased region" description="Polar residues" evidence="16">
    <location>
        <begin position="822"/>
        <end position="841"/>
    </location>
</feature>
<proteinExistence type="inferred from homology"/>
<keyword evidence="7" id="KW-0479">Metal-binding</keyword>
<keyword evidence="12" id="KW-0234">DNA repair</keyword>
<keyword evidence="10" id="KW-0862">Zinc</keyword>
<dbReference type="OrthoDB" id="18797at2759"/>
<dbReference type="GO" id="GO:0051880">
    <property type="term" value="F:G-quadruplex DNA binding"/>
    <property type="evidence" value="ECO:0007669"/>
    <property type="project" value="TreeGrafter"/>
</dbReference>
<keyword evidence="6" id="KW-0158">Chromosome</keyword>
<dbReference type="GO" id="GO:0003691">
    <property type="term" value="F:double-stranded telomeric DNA binding"/>
    <property type="evidence" value="ECO:0007669"/>
    <property type="project" value="TreeGrafter"/>
</dbReference>
<keyword evidence="19" id="KW-1185">Reference proteome</keyword>
<evidence type="ECO:0000256" key="1">
    <source>
        <dbReference type="ARBA" id="ARBA00001947"/>
    </source>
</evidence>
<protein>
    <recommendedName>
        <fullName evidence="5">DNA repair protein RAD50</fullName>
    </recommendedName>
</protein>
<evidence type="ECO:0000256" key="15">
    <source>
        <dbReference type="SAM" id="Coils"/>
    </source>
</evidence>
<dbReference type="GO" id="GO:0007004">
    <property type="term" value="P:telomere maintenance via telomerase"/>
    <property type="evidence" value="ECO:0007669"/>
    <property type="project" value="TreeGrafter"/>
</dbReference>
<evidence type="ECO:0000256" key="14">
    <source>
        <dbReference type="ARBA" id="ARBA00049360"/>
    </source>
</evidence>
<dbReference type="Proteomes" id="UP000241462">
    <property type="component" value="Unassembled WGS sequence"/>
</dbReference>
<dbReference type="FunCoup" id="A0A2T3AFE6">
    <property type="interactions" value="988"/>
</dbReference>
<evidence type="ECO:0000256" key="4">
    <source>
        <dbReference type="ARBA" id="ARBA00009439"/>
    </source>
</evidence>